<proteinExistence type="predicted"/>
<evidence type="ECO:0000313" key="1">
    <source>
        <dbReference type="EMBL" id="QNO41778.1"/>
    </source>
</evidence>
<dbReference type="AlphaFoldDB" id="A0A7G9Y194"/>
<name>A0A7G9Y194_9EURY</name>
<reference evidence="1" key="1">
    <citation type="submission" date="2020-06" db="EMBL/GenBank/DDBJ databases">
        <title>Unique genomic features of the anaerobic methanotrophic archaea.</title>
        <authorList>
            <person name="Chadwick G.L."/>
            <person name="Skennerton C.T."/>
            <person name="Laso-Perez R."/>
            <person name="Leu A.O."/>
            <person name="Speth D.R."/>
            <person name="Yu H."/>
            <person name="Morgan-Lang C."/>
            <person name="Hatzenpichler R."/>
            <person name="Goudeau D."/>
            <person name="Malmstrom R."/>
            <person name="Brazelton W.J."/>
            <person name="Woyke T."/>
            <person name="Hallam S.J."/>
            <person name="Tyson G.W."/>
            <person name="Wegener G."/>
            <person name="Boetius A."/>
            <person name="Orphan V."/>
        </authorList>
    </citation>
    <scope>NUCLEOTIDE SEQUENCE</scope>
</reference>
<dbReference type="InterPro" id="IPR011518">
    <property type="entry name" value="Transposase_36"/>
</dbReference>
<organism evidence="1">
    <name type="scientific">Candidatus Methanogaster sp. ANME-2c ERB4</name>
    <dbReference type="NCBI Taxonomy" id="2759911"/>
    <lineage>
        <taxon>Archaea</taxon>
        <taxon>Methanobacteriati</taxon>
        <taxon>Methanobacteriota</taxon>
        <taxon>Stenosarchaea group</taxon>
        <taxon>Methanomicrobia</taxon>
        <taxon>Methanosarcinales</taxon>
        <taxon>ANME-2 cluster</taxon>
        <taxon>Candidatus Methanogasteraceae</taxon>
        <taxon>Candidatus Methanogaster</taxon>
    </lineage>
</organism>
<accession>A0A7G9Y194</accession>
<dbReference type="EMBL" id="MT630760">
    <property type="protein sequence ID" value="QNO42755.1"/>
    <property type="molecule type" value="Genomic_DNA"/>
</dbReference>
<gene>
    <name evidence="2" type="ORF">BPAOADCO_00019</name>
    <name evidence="1" type="ORF">PIKABMHP_00019</name>
</gene>
<evidence type="ECO:0008006" key="3">
    <source>
        <dbReference type="Google" id="ProtNLM"/>
    </source>
</evidence>
<dbReference type="NCBIfam" id="NF033519">
    <property type="entry name" value="transpos_ISAzo13"/>
    <property type="match status" value="1"/>
</dbReference>
<sequence>MEECAIKKIFETMEGHLNERQQRLLTAAVADALGYGGISTLSRITGMSRTTITSGRKELEDSEELYTGKVRKKGGGRKKITDKDQTLMNDLESLIEPVTRGDPESPLRWSCKSTRKLAGELNNTDHNVSHVTVATLLSELGYSLQGNKKTIEGASHPDQNAQFEYINRMTQEYQQKGQPVISVDTKKKELVGNFKNGGRELRPKGDPEKVLVHDFKIKELGKVNPYGIYDIAHNHGWVNVGTDNDTAAFAVESIRRWWNSMGQTVYPEAEKLLITADSGGSNGYRIRLWKTELQKLADETGLEISVCHFPPGTSKWNKIEHRLFAFITQNWRGKPLVSHEVIVNLISATTTKKACKLNANWTETHIPKELRYLMR</sequence>
<dbReference type="EMBL" id="MT630670">
    <property type="protein sequence ID" value="QNO41778.1"/>
    <property type="molecule type" value="Genomic_DNA"/>
</dbReference>
<evidence type="ECO:0000313" key="2">
    <source>
        <dbReference type="EMBL" id="QNO42755.1"/>
    </source>
</evidence>
<dbReference type="Pfam" id="PF07592">
    <property type="entry name" value="DDE_Tnp_ISAZ013"/>
    <property type="match status" value="1"/>
</dbReference>
<protein>
    <recommendedName>
        <fullName evidence="3">ISAzo13 family transposase</fullName>
    </recommendedName>
</protein>